<sequence>MASIHAPASGEDEVRMGIYEQIFLFDGKTTGDVTRVVTRRQQIIAIRNRKQKEQDAKKH</sequence>
<dbReference type="Proteomes" id="UP000642553">
    <property type="component" value="Chromosome"/>
</dbReference>
<evidence type="ECO:0000313" key="2">
    <source>
        <dbReference type="Proteomes" id="UP000642553"/>
    </source>
</evidence>
<name>A0AAE6T9Y5_9BACT</name>
<dbReference type="EMBL" id="CP029701">
    <property type="protein sequence ID" value="QHV62988.1"/>
    <property type="molecule type" value="Genomic_DNA"/>
</dbReference>
<organism evidence="1 2">
    <name type="scientific">Akkermansia massiliensis</name>
    <dbReference type="NCBI Taxonomy" id="2927224"/>
    <lineage>
        <taxon>Bacteria</taxon>
        <taxon>Pseudomonadati</taxon>
        <taxon>Verrucomicrobiota</taxon>
        <taxon>Verrucomicrobiia</taxon>
        <taxon>Verrucomicrobiales</taxon>
        <taxon>Akkermansiaceae</taxon>
        <taxon>Akkermansia</taxon>
    </lineage>
</organism>
<reference evidence="1" key="1">
    <citation type="submission" date="2018-05" db="EMBL/GenBank/DDBJ databases">
        <title>Complete genome sequnece of Akkermansia muciniphila EB-AMDK-40.</title>
        <authorList>
            <person name="Nam Y.-D."/>
            <person name="Chung W.-H."/>
            <person name="Park Y.S."/>
            <person name="Kang J."/>
        </authorList>
    </citation>
    <scope>NUCLEOTIDE SEQUENCE</scope>
    <source>
        <strain evidence="1">EB-AMDK-40</strain>
    </source>
</reference>
<proteinExistence type="predicted"/>
<dbReference type="AlphaFoldDB" id="A0AAE6T9Y5"/>
<accession>A0AAE6T9Y5</accession>
<protein>
    <submittedName>
        <fullName evidence="1">Uncharacterized protein</fullName>
    </submittedName>
</protein>
<gene>
    <name evidence="1" type="ORF">DMI76_06250</name>
</gene>
<dbReference type="RefSeq" id="WP_102747550.1">
    <property type="nucleotide sequence ID" value="NZ_CP029701.1"/>
</dbReference>
<evidence type="ECO:0000313" key="1">
    <source>
        <dbReference type="EMBL" id="QHV62988.1"/>
    </source>
</evidence>